<dbReference type="SUPFAM" id="SSF116726">
    <property type="entry name" value="TrkA C-terminal domain-like"/>
    <property type="match status" value="2"/>
</dbReference>
<dbReference type="Gene3D" id="3.30.70.1450">
    <property type="entry name" value="Regulator of K+ conductance, C-terminal domain"/>
    <property type="match status" value="2"/>
</dbReference>
<keyword evidence="10" id="KW-1185">Reference proteome</keyword>
<organism evidence="9 10">
    <name type="scientific">Aliiroseovarius sediminilitoris</name>
    <dbReference type="NCBI Taxonomy" id="1173584"/>
    <lineage>
        <taxon>Bacteria</taxon>
        <taxon>Pseudomonadati</taxon>
        <taxon>Pseudomonadota</taxon>
        <taxon>Alphaproteobacteria</taxon>
        <taxon>Rhodobacterales</taxon>
        <taxon>Paracoccaceae</taxon>
        <taxon>Aliiroseovarius</taxon>
    </lineage>
</organism>
<feature type="transmembrane region" description="Helical" evidence="7">
    <location>
        <begin position="28"/>
        <end position="45"/>
    </location>
</feature>
<feature type="transmembrane region" description="Helical" evidence="7">
    <location>
        <begin position="6"/>
        <end position="21"/>
    </location>
</feature>
<feature type="transmembrane region" description="Helical" evidence="7">
    <location>
        <begin position="92"/>
        <end position="118"/>
    </location>
</feature>
<protein>
    <submittedName>
        <fullName evidence="9">Di-and tricarboxylate transporter</fullName>
    </submittedName>
</protein>
<feature type="transmembrane region" description="Helical" evidence="7">
    <location>
        <begin position="571"/>
        <end position="591"/>
    </location>
</feature>
<dbReference type="PANTHER" id="PTHR43652">
    <property type="entry name" value="BASIC AMINO ACID ANTIPORTER YFCC-RELATED"/>
    <property type="match status" value="1"/>
</dbReference>
<dbReference type="InterPro" id="IPR036721">
    <property type="entry name" value="RCK_C_sf"/>
</dbReference>
<dbReference type="STRING" id="1173584.SAMN05444851_0719"/>
<dbReference type="InterPro" id="IPR051679">
    <property type="entry name" value="DASS-Related_Transporters"/>
</dbReference>
<feature type="transmembrane region" description="Helical" evidence="7">
    <location>
        <begin position="478"/>
        <end position="498"/>
    </location>
</feature>
<evidence type="ECO:0000256" key="7">
    <source>
        <dbReference type="SAM" id="Phobius"/>
    </source>
</evidence>
<gene>
    <name evidence="9" type="ORF">SAMN05444851_0719</name>
</gene>
<evidence type="ECO:0000256" key="2">
    <source>
        <dbReference type="ARBA" id="ARBA00022448"/>
    </source>
</evidence>
<dbReference type="InterPro" id="IPR006037">
    <property type="entry name" value="RCK_C"/>
</dbReference>
<comment type="subcellular location">
    <subcellularLocation>
        <location evidence="1">Membrane</location>
        <topology evidence="1">Multi-pass membrane protein</topology>
    </subcellularLocation>
</comment>
<feature type="transmembrane region" description="Helical" evidence="7">
    <location>
        <begin position="175"/>
        <end position="200"/>
    </location>
</feature>
<dbReference type="PANTHER" id="PTHR43652:SF2">
    <property type="entry name" value="BASIC AMINO ACID ANTIPORTER YFCC-RELATED"/>
    <property type="match status" value="1"/>
</dbReference>
<evidence type="ECO:0000256" key="4">
    <source>
        <dbReference type="ARBA" id="ARBA00022737"/>
    </source>
</evidence>
<feature type="domain" description="RCK C-terminal" evidence="8">
    <location>
        <begin position="208"/>
        <end position="293"/>
    </location>
</feature>
<evidence type="ECO:0000313" key="9">
    <source>
        <dbReference type="EMBL" id="SEV98896.1"/>
    </source>
</evidence>
<keyword evidence="2" id="KW-0813">Transport</keyword>
<proteinExistence type="predicted"/>
<keyword evidence="4" id="KW-0677">Repeat</keyword>
<dbReference type="AlphaFoldDB" id="A0A1I0NCR9"/>
<sequence>MTTDQIILFSLFGAVFGMLLWGRYRYDLVAFTALMLGVVLGVVPTKDAFSGFGHPATLIVALVLVVSAGLVRSGAVFLITRTMVDASRSLGAHIALMGAIGGVLSAFMNNVAALALLMPVDVQTARKAGRPPGLSLMPLSFATILGGMVTLIGTPPNIIIASIRGEALGEPFHMFDFAPVGAVTAAAGLIFVALVGWRLIPQAETVENGSDPMENFGLYVAELTVPEESKHIGKRLKDLDEAAEKNDVAILGLVRGGKRRYGTQRATKLEAGDALVLEARPEALDEFRAALSLTFTDAEREEKLRAEGDGLSKVEIVVPVNARIVGKTAQSIGLNWRQRSVLLGISRAGKRIAKQVRKTEVRAGDILLLLVPQGSESDVTEWLGGLPLAERGLKVTQDDKVWMAIGLFGGAVAAASFGLIYLPVALGLVVVGYTLTKIVPLSELYTHIEWPVVVLLGSMIPLGAALETSGGTELIANALVGITQGMPAWAVLTVLMIVTMTLSDVLNNTATTIVAAPVGIQMAQALGKNPDPFLMAVAVAASCAFLTPIGHKNNTLILGPGGYRFGDYWRMGLPLEVLVVAVSIPAILVFWPL</sequence>
<dbReference type="GO" id="GO:0008324">
    <property type="term" value="F:monoatomic cation transmembrane transporter activity"/>
    <property type="evidence" value="ECO:0007669"/>
    <property type="project" value="InterPro"/>
</dbReference>
<feature type="transmembrane region" description="Helical" evidence="7">
    <location>
        <begin position="447"/>
        <end position="466"/>
    </location>
</feature>
<feature type="domain" description="RCK C-terminal" evidence="8">
    <location>
        <begin position="301"/>
        <end position="385"/>
    </location>
</feature>
<dbReference type="PROSITE" id="PS51202">
    <property type="entry name" value="RCK_C"/>
    <property type="match status" value="2"/>
</dbReference>
<feature type="transmembrane region" description="Helical" evidence="7">
    <location>
        <begin position="402"/>
        <end position="435"/>
    </location>
</feature>
<evidence type="ECO:0000256" key="5">
    <source>
        <dbReference type="ARBA" id="ARBA00022989"/>
    </source>
</evidence>
<name>A0A1I0NCR9_9RHOB</name>
<feature type="transmembrane region" description="Helical" evidence="7">
    <location>
        <begin position="57"/>
        <end position="80"/>
    </location>
</feature>
<dbReference type="Pfam" id="PF03600">
    <property type="entry name" value="CitMHS"/>
    <property type="match status" value="1"/>
</dbReference>
<dbReference type="RefSeq" id="WP_091428314.1">
    <property type="nucleotide sequence ID" value="NZ_FOJB01000001.1"/>
</dbReference>
<dbReference type="InterPro" id="IPR004680">
    <property type="entry name" value="Cit_transptr-like_dom"/>
</dbReference>
<accession>A0A1I0NCR9</accession>
<evidence type="ECO:0000256" key="1">
    <source>
        <dbReference type="ARBA" id="ARBA00004141"/>
    </source>
</evidence>
<dbReference type="GO" id="GO:0005886">
    <property type="term" value="C:plasma membrane"/>
    <property type="evidence" value="ECO:0007669"/>
    <property type="project" value="TreeGrafter"/>
</dbReference>
<dbReference type="EMBL" id="FOJB01000001">
    <property type="protein sequence ID" value="SEV98896.1"/>
    <property type="molecule type" value="Genomic_DNA"/>
</dbReference>
<dbReference type="OrthoDB" id="9809303at2"/>
<feature type="transmembrane region" description="Helical" evidence="7">
    <location>
        <begin position="532"/>
        <end position="550"/>
    </location>
</feature>
<keyword evidence="6 7" id="KW-0472">Membrane</keyword>
<evidence type="ECO:0000259" key="8">
    <source>
        <dbReference type="PROSITE" id="PS51202"/>
    </source>
</evidence>
<evidence type="ECO:0000256" key="6">
    <source>
        <dbReference type="ARBA" id="ARBA00023136"/>
    </source>
</evidence>
<keyword evidence="3 7" id="KW-0812">Transmembrane</keyword>
<dbReference type="Proteomes" id="UP000199650">
    <property type="component" value="Unassembled WGS sequence"/>
</dbReference>
<keyword evidence="5 7" id="KW-1133">Transmembrane helix</keyword>
<dbReference type="GO" id="GO:0006813">
    <property type="term" value="P:potassium ion transport"/>
    <property type="evidence" value="ECO:0007669"/>
    <property type="project" value="InterPro"/>
</dbReference>
<evidence type="ECO:0000256" key="3">
    <source>
        <dbReference type="ARBA" id="ARBA00022692"/>
    </source>
</evidence>
<dbReference type="Pfam" id="PF02080">
    <property type="entry name" value="TrkA_C"/>
    <property type="match status" value="2"/>
</dbReference>
<evidence type="ECO:0000313" key="10">
    <source>
        <dbReference type="Proteomes" id="UP000199650"/>
    </source>
</evidence>
<feature type="transmembrane region" description="Helical" evidence="7">
    <location>
        <begin position="138"/>
        <end position="163"/>
    </location>
</feature>
<reference evidence="9 10" key="1">
    <citation type="submission" date="2016-10" db="EMBL/GenBank/DDBJ databases">
        <authorList>
            <person name="de Groot N.N."/>
        </authorList>
    </citation>
    <scope>NUCLEOTIDE SEQUENCE [LARGE SCALE GENOMIC DNA]</scope>
    <source>
        <strain evidence="9 10">DSM 29439</strain>
    </source>
</reference>